<accession>A0A1V9FPJ3</accession>
<evidence type="ECO:0000313" key="2">
    <source>
        <dbReference type="Proteomes" id="UP000192796"/>
    </source>
</evidence>
<keyword evidence="2" id="KW-1185">Reference proteome</keyword>
<dbReference type="Proteomes" id="UP000192796">
    <property type="component" value="Unassembled WGS sequence"/>
</dbReference>
<sequence length="62" mass="7373">MLKKNLILSEAERKEMENWIQLTFGADQNLPIDVLLLILYKIHLLEEKIGRIEVQTKTHWVD</sequence>
<dbReference type="EMBL" id="LVYD01000065">
    <property type="protein sequence ID" value="OQP60181.1"/>
    <property type="molecule type" value="Genomic_DNA"/>
</dbReference>
<dbReference type="STRING" id="1703345.A3860_34440"/>
<protein>
    <submittedName>
        <fullName evidence="1">Uncharacterized protein</fullName>
    </submittedName>
</protein>
<gene>
    <name evidence="1" type="ORF">A3860_34440</name>
</gene>
<reference evidence="1 2" key="1">
    <citation type="submission" date="2016-03" db="EMBL/GenBank/DDBJ databases">
        <title>Niastella vici sp. nov., isolated from farmland soil.</title>
        <authorList>
            <person name="Chen L."/>
            <person name="Wang D."/>
            <person name="Yang S."/>
            <person name="Wang G."/>
        </authorList>
    </citation>
    <scope>NUCLEOTIDE SEQUENCE [LARGE SCALE GENOMIC DNA]</scope>
    <source>
        <strain evidence="1 2">DJ57</strain>
    </source>
</reference>
<evidence type="ECO:0000313" key="1">
    <source>
        <dbReference type="EMBL" id="OQP60181.1"/>
    </source>
</evidence>
<name>A0A1V9FPJ3_9BACT</name>
<organism evidence="1 2">
    <name type="scientific">Niastella vici</name>
    <dbReference type="NCBI Taxonomy" id="1703345"/>
    <lineage>
        <taxon>Bacteria</taxon>
        <taxon>Pseudomonadati</taxon>
        <taxon>Bacteroidota</taxon>
        <taxon>Chitinophagia</taxon>
        <taxon>Chitinophagales</taxon>
        <taxon>Chitinophagaceae</taxon>
        <taxon>Niastella</taxon>
    </lineage>
</organism>
<proteinExistence type="predicted"/>
<dbReference type="RefSeq" id="WP_081153514.1">
    <property type="nucleotide sequence ID" value="NZ_LVYD01000065.1"/>
</dbReference>
<comment type="caution">
    <text evidence="1">The sequence shown here is derived from an EMBL/GenBank/DDBJ whole genome shotgun (WGS) entry which is preliminary data.</text>
</comment>
<dbReference type="AlphaFoldDB" id="A0A1V9FPJ3"/>